<keyword evidence="1" id="KW-0808">Transferase</keyword>
<organism evidence="1 2">
    <name type="scientific">Amycolatopsis coloradensis</name>
    <dbReference type="NCBI Taxonomy" id="76021"/>
    <lineage>
        <taxon>Bacteria</taxon>
        <taxon>Bacillati</taxon>
        <taxon>Actinomycetota</taxon>
        <taxon>Actinomycetes</taxon>
        <taxon>Pseudonocardiales</taxon>
        <taxon>Pseudonocardiaceae</taxon>
        <taxon>Amycolatopsis</taxon>
    </lineage>
</organism>
<protein>
    <submittedName>
        <fullName evidence="1">SAM-dependent methyltransferase</fullName>
        <ecNumber evidence="1">2.1.1.-</ecNumber>
    </submittedName>
</protein>
<accession>A0ACD5BJ45</accession>
<keyword evidence="2" id="KW-1185">Reference proteome</keyword>
<keyword evidence="1" id="KW-0489">Methyltransferase</keyword>
<evidence type="ECO:0000313" key="2">
    <source>
        <dbReference type="Proteomes" id="UP001456344"/>
    </source>
</evidence>
<proteinExistence type="predicted"/>
<evidence type="ECO:0000313" key="1">
    <source>
        <dbReference type="EMBL" id="WYW19474.1"/>
    </source>
</evidence>
<dbReference type="EC" id="2.1.1.-" evidence="1"/>
<dbReference type="EMBL" id="CP150484">
    <property type="protein sequence ID" value="WYW19474.1"/>
    <property type="molecule type" value="Genomic_DNA"/>
</dbReference>
<name>A0ACD5BJ45_9PSEU</name>
<reference evidence="1" key="1">
    <citation type="submission" date="2023-10" db="EMBL/GenBank/DDBJ databases">
        <title>Whole genome sequencing of actinobacterial strain Amycolatopsis sp. (BCA-696) identifies the underlying plant growth-promoting genes.</title>
        <authorList>
            <person name="Gandham P."/>
            <person name="Vadla N."/>
            <person name="Saji A."/>
            <person name="Srinivas V."/>
            <person name="Ruperao P."/>
            <person name="Selvanayagam S."/>
            <person name="Saxena R.K."/>
            <person name="Rathore A."/>
            <person name="Gopalakrishnan S."/>
            <person name="Thakur V."/>
        </authorList>
    </citation>
    <scope>NUCLEOTIDE SEQUENCE</scope>
    <source>
        <strain evidence="1">BCA-696</strain>
    </source>
</reference>
<sequence>MTSTPDPYFLTPQGTVPDQQAETDNPTIGRINGFLLDETFEVRSDGVFAADRELAKRIDADVPGYRWCVLAQHRFLYDVIAFAAEERGISQFVVLRAPLPLGPEKKTPYTLAKAYVGAPSMVLVARENMLFGHQETALAVLEVERGAAVKAAVHEVHRPLHEVHQRGNWSLDLTAPVCLTMVADPSHWPGDVTDLMRAYHEELPPGSVIGVSTLGTAPPGSAAAAALDDLARHLALTPEPQLTPRSQAEVESWFDGTGWKLEPPGVAPGSQWCGPQPADIAGPELPVWCAIATRTAS</sequence>
<gene>
    <name evidence="1" type="ORF">LCL61_28415</name>
</gene>
<dbReference type="Proteomes" id="UP001456344">
    <property type="component" value="Chromosome"/>
</dbReference>